<dbReference type="Proteomes" id="UP001202961">
    <property type="component" value="Unassembled WGS sequence"/>
</dbReference>
<keyword evidence="2" id="KW-1185">Reference proteome</keyword>
<reference evidence="1 2" key="1">
    <citation type="journal article" date="2022" name="Syst. Appl. Microbiol.">
        <title>Rhodopirellula aestuarii sp. nov., a novel member of the genus Rhodopirellula isolated from brackish sediments collected in the Tagus River estuary, Portugal.</title>
        <authorList>
            <person name="Vitorino I.R."/>
            <person name="Klimek D."/>
            <person name="Calusinska M."/>
            <person name="Lobo-da-Cunha A."/>
            <person name="Vasconcelos V."/>
            <person name="Lage O.M."/>
        </authorList>
    </citation>
    <scope>NUCLEOTIDE SEQUENCE [LARGE SCALE GENOMIC DNA]</scope>
    <source>
        <strain evidence="1 2">ICT_H3.1</strain>
    </source>
</reference>
<dbReference type="EMBL" id="JAMQBK010000142">
    <property type="protein sequence ID" value="MCM2375219.1"/>
    <property type="molecule type" value="Genomic_DNA"/>
</dbReference>
<comment type="caution">
    <text evidence="1">The sequence shown here is derived from an EMBL/GenBank/DDBJ whole genome shotgun (WGS) entry which is preliminary data.</text>
</comment>
<evidence type="ECO:0000313" key="1">
    <source>
        <dbReference type="EMBL" id="MCM2375219.1"/>
    </source>
</evidence>
<sequence length="112" mass="12476">MTITEPTVVYRGLDFATVEHLTDYLRENGVHARVSVPDPQCAQVIPMFETHHEILATNFDAENVRELIEKWKAGARGGSLPQSRETDLYCYHCGESLASDLPICPACKATLD</sequence>
<evidence type="ECO:0008006" key="3">
    <source>
        <dbReference type="Google" id="ProtNLM"/>
    </source>
</evidence>
<accession>A0ABT0UF23</accession>
<dbReference type="RefSeq" id="WP_250933823.1">
    <property type="nucleotide sequence ID" value="NZ_JAMQBK010000142.1"/>
</dbReference>
<protein>
    <recommendedName>
        <fullName evidence="3">DUF2007 domain-containing protein</fullName>
    </recommendedName>
</protein>
<name>A0ABT0UF23_9BACT</name>
<gene>
    <name evidence="1" type="ORF">NB063_31745</name>
</gene>
<organism evidence="1 2">
    <name type="scientific">Aporhodopirellula aestuarii</name>
    <dbReference type="NCBI Taxonomy" id="2950107"/>
    <lineage>
        <taxon>Bacteria</taxon>
        <taxon>Pseudomonadati</taxon>
        <taxon>Planctomycetota</taxon>
        <taxon>Planctomycetia</taxon>
        <taxon>Pirellulales</taxon>
        <taxon>Pirellulaceae</taxon>
        <taxon>Aporhodopirellula</taxon>
    </lineage>
</organism>
<proteinExistence type="predicted"/>
<evidence type="ECO:0000313" key="2">
    <source>
        <dbReference type="Proteomes" id="UP001202961"/>
    </source>
</evidence>